<dbReference type="NCBIfam" id="TIGR00277">
    <property type="entry name" value="HDIG"/>
    <property type="match status" value="1"/>
</dbReference>
<dbReference type="SUPFAM" id="SSF109604">
    <property type="entry name" value="HD-domain/PDEase-like"/>
    <property type="match status" value="1"/>
</dbReference>
<evidence type="ECO:0000259" key="1">
    <source>
        <dbReference type="PROSITE" id="PS51832"/>
    </source>
</evidence>
<dbReference type="Gene3D" id="3.30.450.40">
    <property type="match status" value="1"/>
</dbReference>
<organism evidence="2 3">
    <name type="scientific">Deinococcus arenae</name>
    <dbReference type="NCBI Taxonomy" id="1452751"/>
    <lineage>
        <taxon>Bacteria</taxon>
        <taxon>Thermotogati</taxon>
        <taxon>Deinococcota</taxon>
        <taxon>Deinococci</taxon>
        <taxon>Deinococcales</taxon>
        <taxon>Deinococcaceae</taxon>
        <taxon>Deinococcus</taxon>
    </lineage>
</organism>
<dbReference type="InterPro" id="IPR006675">
    <property type="entry name" value="HDIG_dom"/>
</dbReference>
<accession>A0A8H9L7F2</accession>
<evidence type="ECO:0000313" key="2">
    <source>
        <dbReference type="EMBL" id="GGM52580.1"/>
    </source>
</evidence>
<sequence>MDSGPPPSELTLQLTQVGLTASSLSSALTPVLQTITRHTGASAAAYYQRRDAVPAAGDRPDPPAALTRDPSYPVRVCQGPAPLPTLPPEVQRRLSHEADLLNLPPTPQHPALLAAPIRERSGELLGALLLTRSAGHWSSSECNLLRTLSGLVTLVAARLNAEERERDAQEHALRALGLALEARDSAMRGHTDRVTQLATLVGQAMHLAPEALDALRWGAYLHDIGKLTLPDDVLHHPGPLTPVMRERMRQHVDEGLNLARQLPFLPPEALDVIAAHHERWDGTGYPRGRSGTAIPLPARIFAACDVFDALTSPRAYKPAWTPGDALHFVQQGSGTHFDPQVVQALTQVLGHHAA</sequence>
<dbReference type="Gene3D" id="1.10.3210.10">
    <property type="entry name" value="Hypothetical protein af1432"/>
    <property type="match status" value="1"/>
</dbReference>
<gene>
    <name evidence="2" type="ORF">GCM10008956_30800</name>
</gene>
<dbReference type="Pfam" id="PF13487">
    <property type="entry name" value="HD_5"/>
    <property type="match status" value="1"/>
</dbReference>
<evidence type="ECO:0000313" key="3">
    <source>
        <dbReference type="Proteomes" id="UP000600547"/>
    </source>
</evidence>
<dbReference type="RefSeq" id="WP_189062632.1">
    <property type="nucleotide sequence ID" value="NZ_BMQG01000012.1"/>
</dbReference>
<dbReference type="GO" id="GO:0016787">
    <property type="term" value="F:hydrolase activity"/>
    <property type="evidence" value="ECO:0007669"/>
    <property type="project" value="UniProtKB-KW"/>
</dbReference>
<comment type="caution">
    <text evidence="2">The sequence shown here is derived from an EMBL/GenBank/DDBJ whole genome shotgun (WGS) entry which is preliminary data.</text>
</comment>
<proteinExistence type="predicted"/>
<dbReference type="AlphaFoldDB" id="A0A8H9L7F2"/>
<dbReference type="Proteomes" id="UP000600547">
    <property type="component" value="Unassembled WGS sequence"/>
</dbReference>
<dbReference type="PANTHER" id="PTHR45228">
    <property type="entry name" value="CYCLIC DI-GMP PHOSPHODIESTERASE TM_0186-RELATED"/>
    <property type="match status" value="1"/>
</dbReference>
<dbReference type="InterPro" id="IPR029016">
    <property type="entry name" value="GAF-like_dom_sf"/>
</dbReference>
<dbReference type="EMBL" id="BMQG01000012">
    <property type="protein sequence ID" value="GGM52580.1"/>
    <property type="molecule type" value="Genomic_DNA"/>
</dbReference>
<reference evidence="3" key="1">
    <citation type="journal article" date="2019" name="Int. J. Syst. Evol. Microbiol.">
        <title>The Global Catalogue of Microorganisms (GCM) 10K type strain sequencing project: providing services to taxonomists for standard genome sequencing and annotation.</title>
        <authorList>
            <consortium name="The Broad Institute Genomics Platform"/>
            <consortium name="The Broad Institute Genome Sequencing Center for Infectious Disease"/>
            <person name="Wu L."/>
            <person name="Ma J."/>
        </authorList>
    </citation>
    <scope>NUCLEOTIDE SEQUENCE [LARGE SCALE GENOMIC DNA]</scope>
    <source>
        <strain evidence="3">JCM 31047</strain>
    </source>
</reference>
<keyword evidence="2" id="KW-0378">Hydrolase</keyword>
<keyword evidence="3" id="KW-1185">Reference proteome</keyword>
<name>A0A8H9L7F2_9DEIO</name>
<dbReference type="Pfam" id="PF01590">
    <property type="entry name" value="GAF"/>
    <property type="match status" value="1"/>
</dbReference>
<dbReference type="PANTHER" id="PTHR45228:SF8">
    <property type="entry name" value="TWO-COMPONENT RESPONSE REGULATOR-RELATED"/>
    <property type="match status" value="1"/>
</dbReference>
<dbReference type="InterPro" id="IPR052020">
    <property type="entry name" value="Cyclic_di-GMP/3'3'-cGAMP_PDE"/>
</dbReference>
<dbReference type="InterPro" id="IPR003018">
    <property type="entry name" value="GAF"/>
</dbReference>
<dbReference type="InterPro" id="IPR037522">
    <property type="entry name" value="HD_GYP_dom"/>
</dbReference>
<protein>
    <submittedName>
        <fullName evidence="2">Phosphohydrolase</fullName>
    </submittedName>
</protein>
<dbReference type="PROSITE" id="PS51832">
    <property type="entry name" value="HD_GYP"/>
    <property type="match status" value="1"/>
</dbReference>
<dbReference type="SUPFAM" id="SSF55781">
    <property type="entry name" value="GAF domain-like"/>
    <property type="match status" value="1"/>
</dbReference>
<dbReference type="InterPro" id="IPR003607">
    <property type="entry name" value="HD/PDEase_dom"/>
</dbReference>
<feature type="domain" description="HD-GYP" evidence="1">
    <location>
        <begin position="165"/>
        <end position="354"/>
    </location>
</feature>
<dbReference type="SMART" id="SM00471">
    <property type="entry name" value="HDc"/>
    <property type="match status" value="1"/>
</dbReference>
<dbReference type="CDD" id="cd00077">
    <property type="entry name" value="HDc"/>
    <property type="match status" value="1"/>
</dbReference>